<accession>A0A6G0U9G5</accession>
<dbReference type="AlphaFoldDB" id="A0A6G0U9G5"/>
<protein>
    <submittedName>
        <fullName evidence="2">Uncharacterized protein</fullName>
    </submittedName>
</protein>
<dbReference type="EMBL" id="VYZN01000001">
    <property type="protein sequence ID" value="KAE9545400.1"/>
    <property type="molecule type" value="Genomic_DNA"/>
</dbReference>
<gene>
    <name evidence="2" type="ORF">AGLY_000943</name>
</gene>
<dbReference type="Proteomes" id="UP000475862">
    <property type="component" value="Unassembled WGS sequence"/>
</dbReference>
<organism evidence="2 3">
    <name type="scientific">Aphis glycines</name>
    <name type="common">Soybean aphid</name>
    <dbReference type="NCBI Taxonomy" id="307491"/>
    <lineage>
        <taxon>Eukaryota</taxon>
        <taxon>Metazoa</taxon>
        <taxon>Ecdysozoa</taxon>
        <taxon>Arthropoda</taxon>
        <taxon>Hexapoda</taxon>
        <taxon>Insecta</taxon>
        <taxon>Pterygota</taxon>
        <taxon>Neoptera</taxon>
        <taxon>Paraneoptera</taxon>
        <taxon>Hemiptera</taxon>
        <taxon>Sternorrhyncha</taxon>
        <taxon>Aphidomorpha</taxon>
        <taxon>Aphidoidea</taxon>
        <taxon>Aphididae</taxon>
        <taxon>Aphidini</taxon>
        <taxon>Aphis</taxon>
        <taxon>Aphis</taxon>
    </lineage>
</organism>
<evidence type="ECO:0000313" key="2">
    <source>
        <dbReference type="EMBL" id="KAE9545400.1"/>
    </source>
</evidence>
<comment type="caution">
    <text evidence="2">The sequence shown here is derived from an EMBL/GenBank/DDBJ whole genome shotgun (WGS) entry which is preliminary data.</text>
</comment>
<evidence type="ECO:0000256" key="1">
    <source>
        <dbReference type="SAM" id="MobiDB-lite"/>
    </source>
</evidence>
<name>A0A6G0U9G5_APHGL</name>
<evidence type="ECO:0000313" key="3">
    <source>
        <dbReference type="Proteomes" id="UP000475862"/>
    </source>
</evidence>
<dbReference type="OrthoDB" id="10389784at2759"/>
<proteinExistence type="predicted"/>
<feature type="compositionally biased region" description="Basic and acidic residues" evidence="1">
    <location>
        <begin position="93"/>
        <end position="102"/>
    </location>
</feature>
<reference evidence="2 3" key="1">
    <citation type="submission" date="2019-08" db="EMBL/GenBank/DDBJ databases">
        <title>The genome of the soybean aphid Biotype 1, its phylome, world population structure and adaptation to the North American continent.</title>
        <authorList>
            <person name="Giordano R."/>
            <person name="Donthu R.K."/>
            <person name="Hernandez A.G."/>
            <person name="Wright C.L."/>
            <person name="Zimin A.V."/>
        </authorList>
    </citation>
    <scope>NUCLEOTIDE SEQUENCE [LARGE SCALE GENOMIC DNA]</scope>
    <source>
        <tissue evidence="2">Whole aphids</tissue>
    </source>
</reference>
<keyword evidence="3" id="KW-1185">Reference proteome</keyword>
<sequence>MDKAPIGEPREVAISQKVGGGRVGGNTLNGSALIRFCDQGIASVEPECVPYGPHDRPPVFTHHNRTPVCDRWGASQRPADTKSLGGVPRPRPHTTDSRAPRRPENAFILPGQVRRDLLDRRVLLYPPSGDLLHMVGRVRCNSLVRGSDQLKGAVHCGDVGVLREQPDTTASSLGRPINILARRLLW</sequence>
<feature type="region of interest" description="Disordered" evidence="1">
    <location>
        <begin position="71"/>
        <end position="102"/>
    </location>
</feature>